<dbReference type="EMBL" id="JAAHFQ010001088">
    <property type="protein sequence ID" value="NER32147.1"/>
    <property type="molecule type" value="Genomic_DNA"/>
</dbReference>
<organism evidence="1">
    <name type="scientific">Symploca sp. SIO1C4</name>
    <dbReference type="NCBI Taxonomy" id="2607765"/>
    <lineage>
        <taxon>Bacteria</taxon>
        <taxon>Bacillati</taxon>
        <taxon>Cyanobacteriota</taxon>
        <taxon>Cyanophyceae</taxon>
        <taxon>Coleofasciculales</taxon>
        <taxon>Coleofasciculaceae</taxon>
        <taxon>Symploca</taxon>
    </lineage>
</organism>
<dbReference type="AlphaFoldDB" id="A0A6B3NKP6"/>
<gene>
    <name evidence="1" type="ORF">F6J89_32235</name>
</gene>
<dbReference type="InterPro" id="IPR009003">
    <property type="entry name" value="Peptidase_S1_PA"/>
</dbReference>
<dbReference type="InterPro" id="IPR043504">
    <property type="entry name" value="Peptidase_S1_PA_chymotrypsin"/>
</dbReference>
<protein>
    <submittedName>
        <fullName evidence="1">Trypsin-like peptidase domain-containing protein</fullName>
    </submittedName>
</protein>
<proteinExistence type="predicted"/>
<name>A0A6B3NKP6_9CYAN</name>
<dbReference type="Pfam" id="PF13365">
    <property type="entry name" value="Trypsin_2"/>
    <property type="match status" value="1"/>
</dbReference>
<sequence length="153" mass="17236">DFTQPGEGIEYDIEQLEHEDVNLDYALLRLRDRQDYPLKKWGFLTLDADVPLKEDITQLYIVQHPKGLPQQRSGGFFVKPASDTKILHDAPTEGGTSGAPVLNVTNFRVVALHKGENEDEKLREATIIKAILADLKQNCPELYDKIVAVQNPN</sequence>
<feature type="non-terminal residue" evidence="1">
    <location>
        <position position="1"/>
    </location>
</feature>
<reference evidence="1" key="1">
    <citation type="submission" date="2019-11" db="EMBL/GenBank/DDBJ databases">
        <title>Genomic insights into an expanded diversity of filamentous marine cyanobacteria reveals the extraordinary biosynthetic potential of Moorea and Okeania.</title>
        <authorList>
            <person name="Ferreira Leao T."/>
            <person name="Wang M."/>
            <person name="Moss N."/>
            <person name="Da Silva R."/>
            <person name="Sanders J."/>
            <person name="Nurk S."/>
            <person name="Gurevich A."/>
            <person name="Humphrey G."/>
            <person name="Reher R."/>
            <person name="Zhu Q."/>
            <person name="Belda-Ferre P."/>
            <person name="Glukhov E."/>
            <person name="Rex R."/>
            <person name="Dorrestein P.C."/>
            <person name="Knight R."/>
            <person name="Pevzner P."/>
            <person name="Gerwick W.H."/>
            <person name="Gerwick L."/>
        </authorList>
    </citation>
    <scope>NUCLEOTIDE SEQUENCE</scope>
    <source>
        <strain evidence="1">SIO1C4</strain>
    </source>
</reference>
<evidence type="ECO:0000313" key="1">
    <source>
        <dbReference type="EMBL" id="NER32147.1"/>
    </source>
</evidence>
<accession>A0A6B3NKP6</accession>
<dbReference type="SUPFAM" id="SSF50494">
    <property type="entry name" value="Trypsin-like serine proteases"/>
    <property type="match status" value="1"/>
</dbReference>
<dbReference type="Gene3D" id="2.40.10.10">
    <property type="entry name" value="Trypsin-like serine proteases"/>
    <property type="match status" value="1"/>
</dbReference>
<dbReference type="PANTHER" id="PTHR36234">
    <property type="entry name" value="LYSYL ENDOPEPTIDASE"/>
    <property type="match status" value="1"/>
</dbReference>
<dbReference type="PANTHER" id="PTHR36234:SF5">
    <property type="entry name" value="LYSYL ENDOPEPTIDASE"/>
    <property type="match status" value="1"/>
</dbReference>
<comment type="caution">
    <text evidence="1">The sequence shown here is derived from an EMBL/GenBank/DDBJ whole genome shotgun (WGS) entry which is preliminary data.</text>
</comment>